<dbReference type="PANTHER" id="PTHR35330:SF1">
    <property type="entry name" value="SIROHEME BIOSYNTHESIS PROTEIN MET8"/>
    <property type="match status" value="1"/>
</dbReference>
<name>A0A850QWQ4_PHODD</name>
<dbReference type="UniPathway" id="UPA00262">
    <property type="reaction ID" value="UER00222"/>
</dbReference>
<evidence type="ECO:0000256" key="1">
    <source>
        <dbReference type="ARBA" id="ARBA00005010"/>
    </source>
</evidence>
<dbReference type="EMBL" id="JABXOR010000710">
    <property type="protein sequence ID" value="NVP00818.1"/>
    <property type="molecule type" value="Genomic_DNA"/>
</dbReference>
<evidence type="ECO:0000313" key="11">
    <source>
        <dbReference type="Proteomes" id="UP000533429"/>
    </source>
</evidence>
<dbReference type="InterPro" id="IPR028281">
    <property type="entry name" value="Sirohaem_synthase_central"/>
</dbReference>
<feature type="non-terminal residue" evidence="10">
    <location>
        <position position="1"/>
    </location>
</feature>
<dbReference type="SUPFAM" id="SSF75615">
    <property type="entry name" value="Siroheme synthase middle domains-like"/>
    <property type="match status" value="1"/>
</dbReference>
<dbReference type="Pfam" id="PF14824">
    <property type="entry name" value="Sirohm_synth_M"/>
    <property type="match status" value="1"/>
</dbReference>
<dbReference type="InterPro" id="IPR037115">
    <property type="entry name" value="Sirohaem_synt_dimer_dom_sf"/>
</dbReference>
<evidence type="ECO:0000256" key="3">
    <source>
        <dbReference type="ARBA" id="ARBA00023002"/>
    </source>
</evidence>
<gene>
    <name evidence="10" type="ORF">HWA77_11410</name>
</gene>
<dbReference type="GO" id="GO:0043115">
    <property type="term" value="F:precorrin-2 dehydrogenase activity"/>
    <property type="evidence" value="ECO:0007669"/>
    <property type="project" value="UniProtKB-EC"/>
</dbReference>
<dbReference type="GO" id="GO:0004325">
    <property type="term" value="F:ferrochelatase activity"/>
    <property type="evidence" value="ECO:0007669"/>
    <property type="project" value="InterPro"/>
</dbReference>
<keyword evidence="5" id="KW-0456">Lyase</keyword>
<dbReference type="Gene3D" id="3.40.1010.10">
    <property type="entry name" value="Cobalt-precorrin-4 Transmethylase, Domain 1"/>
    <property type="match status" value="1"/>
</dbReference>
<organism evidence="10 11">
    <name type="scientific">Photobacterium damselae subsp. damselae</name>
    <name type="common">Listonella damsela</name>
    <dbReference type="NCBI Taxonomy" id="85581"/>
    <lineage>
        <taxon>Bacteria</taxon>
        <taxon>Pseudomonadati</taxon>
        <taxon>Pseudomonadota</taxon>
        <taxon>Gammaproteobacteria</taxon>
        <taxon>Vibrionales</taxon>
        <taxon>Vibrionaceae</taxon>
        <taxon>Photobacterium</taxon>
    </lineage>
</organism>
<keyword evidence="7" id="KW-0511">Multifunctional enzyme</keyword>
<dbReference type="GO" id="GO:0008168">
    <property type="term" value="F:methyltransferase activity"/>
    <property type="evidence" value="ECO:0007669"/>
    <property type="project" value="InterPro"/>
</dbReference>
<protein>
    <recommendedName>
        <fullName evidence="2">precorrin-2 dehydrogenase</fullName>
        <ecNumber evidence="2">1.3.1.76</ecNumber>
    </recommendedName>
</protein>
<dbReference type="SUPFAM" id="SSF53790">
    <property type="entry name" value="Tetrapyrrole methylase"/>
    <property type="match status" value="1"/>
</dbReference>
<reference evidence="10 11" key="1">
    <citation type="submission" date="2020-06" db="EMBL/GenBank/DDBJ databases">
        <title>Photobacterium damselae subsp. damselae comparative genomics.</title>
        <authorList>
            <person name="Osorio C.R."/>
        </authorList>
    </citation>
    <scope>NUCLEOTIDE SEQUENCE [LARGE SCALE GENOMIC DNA]</scope>
    <source>
        <strain evidence="10 11">TW250/03</strain>
    </source>
</reference>
<comment type="pathway">
    <text evidence="1">Porphyrin-containing compound metabolism; siroheme biosynthesis; sirohydrochlorin from precorrin-2: step 1/1.</text>
</comment>
<evidence type="ECO:0000313" key="10">
    <source>
        <dbReference type="EMBL" id="NVP00818.1"/>
    </source>
</evidence>
<evidence type="ECO:0000259" key="9">
    <source>
        <dbReference type="Pfam" id="PF14824"/>
    </source>
</evidence>
<dbReference type="Gene3D" id="3.40.50.720">
    <property type="entry name" value="NAD(P)-binding Rossmann-like Domain"/>
    <property type="match status" value="1"/>
</dbReference>
<dbReference type="Pfam" id="PF10414">
    <property type="entry name" value="CysG_dimeriser"/>
    <property type="match status" value="1"/>
</dbReference>
<evidence type="ECO:0000256" key="6">
    <source>
        <dbReference type="ARBA" id="ARBA00023244"/>
    </source>
</evidence>
<dbReference type="InterPro" id="IPR028161">
    <property type="entry name" value="Met8-like"/>
</dbReference>
<dbReference type="EC" id="1.3.1.76" evidence="2"/>
<evidence type="ECO:0000256" key="2">
    <source>
        <dbReference type="ARBA" id="ARBA00012400"/>
    </source>
</evidence>
<comment type="caution">
    <text evidence="10">The sequence shown here is derived from an EMBL/GenBank/DDBJ whole genome shotgun (WGS) entry which is preliminary data.</text>
</comment>
<dbReference type="GO" id="GO:0019354">
    <property type="term" value="P:siroheme biosynthetic process"/>
    <property type="evidence" value="ECO:0007669"/>
    <property type="project" value="UniProtKB-UniPathway"/>
</dbReference>
<sequence length="234" mass="26753">QQALNQQIHSDATQRSLWVNVVDNPPLCHFITPSMVDRSPIQIAISSGGASPVLVRYLREKIETVLPQNLSLIANYAGMQRTRIKQHFATVDERRKFWEKFFNLTAVDIATTEEELESAFVNLLQNNTQQEQHITVVHVGQDPELLTLKALRLMQQAELVLFATTTPDIFIDLCRRDADRQSFIDGHDLVKLLDNREKSQRICLLTPDKTVIEQLQHNPTYSTRLLLVSAIDNQ</sequence>
<evidence type="ECO:0000256" key="4">
    <source>
        <dbReference type="ARBA" id="ARBA00023027"/>
    </source>
</evidence>
<dbReference type="NCBIfam" id="TIGR01470">
    <property type="entry name" value="cysG_Nterm"/>
    <property type="match status" value="1"/>
</dbReference>
<dbReference type="Proteomes" id="UP000533429">
    <property type="component" value="Unassembled WGS sequence"/>
</dbReference>
<dbReference type="PANTHER" id="PTHR35330">
    <property type="entry name" value="SIROHEME BIOSYNTHESIS PROTEIN MET8"/>
    <property type="match status" value="1"/>
</dbReference>
<feature type="domain" description="Siroheme synthase central" evidence="9">
    <location>
        <begin position="38"/>
        <end position="63"/>
    </location>
</feature>
<dbReference type="AlphaFoldDB" id="A0A850QWQ4"/>
<keyword evidence="4" id="KW-0520">NAD</keyword>
<keyword evidence="6" id="KW-0627">Porphyrin biosynthesis</keyword>
<dbReference type="InterPro" id="IPR006367">
    <property type="entry name" value="Sirohaem_synthase_N"/>
</dbReference>
<feature type="domain" description="Sirohaem synthase dimerisation" evidence="8">
    <location>
        <begin position="70"/>
        <end position="112"/>
    </location>
</feature>
<dbReference type="InterPro" id="IPR014777">
    <property type="entry name" value="4pyrrole_Mease_sub1"/>
</dbReference>
<proteinExistence type="predicted"/>
<dbReference type="Pfam" id="PF13241">
    <property type="entry name" value="NAD_binding_7"/>
    <property type="match status" value="1"/>
</dbReference>
<dbReference type="Gene3D" id="1.10.8.210">
    <property type="entry name" value="Sirohaem synthase, dimerisation domain"/>
    <property type="match status" value="1"/>
</dbReference>
<evidence type="ECO:0000259" key="8">
    <source>
        <dbReference type="Pfam" id="PF10414"/>
    </source>
</evidence>
<evidence type="ECO:0000256" key="7">
    <source>
        <dbReference type="ARBA" id="ARBA00023268"/>
    </source>
</evidence>
<dbReference type="InterPro" id="IPR035996">
    <property type="entry name" value="4pyrrol_Methylase_sf"/>
</dbReference>
<dbReference type="InterPro" id="IPR019478">
    <property type="entry name" value="Sirohaem_synthase_dimer_dom"/>
</dbReference>
<evidence type="ECO:0000256" key="5">
    <source>
        <dbReference type="ARBA" id="ARBA00023239"/>
    </source>
</evidence>
<dbReference type="FunFam" id="3.30.160.110:FF:000001">
    <property type="entry name" value="Siroheme synthase"/>
    <property type="match status" value="1"/>
</dbReference>
<keyword evidence="3" id="KW-0560">Oxidoreductase</keyword>
<accession>A0A850QWQ4</accession>
<dbReference type="Gene3D" id="3.30.160.110">
    <property type="entry name" value="Siroheme synthase, domain 2"/>
    <property type="match status" value="1"/>
</dbReference>